<comment type="caution">
    <text evidence="1">The sequence shown here is derived from an EMBL/GenBank/DDBJ whole genome shotgun (WGS) entry which is preliminary data.</text>
</comment>
<accession>M9LMA1</accession>
<evidence type="ECO:0000313" key="1">
    <source>
        <dbReference type="EMBL" id="GAC44485.1"/>
    </source>
</evidence>
<dbReference type="OrthoDB" id="2629863at2"/>
<keyword evidence="2" id="KW-1185">Reference proteome</keyword>
<dbReference type="Proteomes" id="UP000029453">
    <property type="component" value="Unassembled WGS sequence"/>
</dbReference>
<organism evidence="1 2">
    <name type="scientific">Paenibacillus popilliae ATCC 14706</name>
    <dbReference type="NCBI Taxonomy" id="1212764"/>
    <lineage>
        <taxon>Bacteria</taxon>
        <taxon>Bacillati</taxon>
        <taxon>Bacillota</taxon>
        <taxon>Bacilli</taxon>
        <taxon>Bacillales</taxon>
        <taxon>Paenibacillaceae</taxon>
        <taxon>Paenibacillus</taxon>
    </lineage>
</organism>
<dbReference type="AlphaFoldDB" id="M9LMA1"/>
<protein>
    <submittedName>
        <fullName evidence="1">Uncharacterized protein</fullName>
    </submittedName>
</protein>
<name>M9LMA1_PAEPP</name>
<dbReference type="RefSeq" id="WP_006288331.1">
    <property type="nucleotide sequence ID" value="NZ_BALG01000526.1"/>
</dbReference>
<evidence type="ECO:0000313" key="2">
    <source>
        <dbReference type="Proteomes" id="UP000029453"/>
    </source>
</evidence>
<gene>
    <name evidence="1" type="ORF">PPOP_3891</name>
</gene>
<reference evidence="1 2" key="1">
    <citation type="submission" date="2012-10" db="EMBL/GenBank/DDBJ databases">
        <title>Draft Genome Sequence of Paenibacillus popilliae ATCC 14706T.</title>
        <authorList>
            <person name="Iiyama K."/>
            <person name="Mori K."/>
            <person name="Mon H."/>
            <person name="Chieda Y."/>
            <person name="Lee J.M."/>
            <person name="Kusakabe T."/>
            <person name="Tashiro K."/>
            <person name="Asano S."/>
            <person name="Yasunaga-Aoki C."/>
            <person name="Shimizu S."/>
        </authorList>
    </citation>
    <scope>NUCLEOTIDE SEQUENCE [LARGE SCALE GENOMIC DNA]</scope>
    <source>
        <strain evidence="1 2">ATCC 14706</strain>
    </source>
</reference>
<dbReference type="EMBL" id="BALG01000526">
    <property type="protein sequence ID" value="GAC44485.1"/>
    <property type="molecule type" value="Genomic_DNA"/>
</dbReference>
<proteinExistence type="predicted"/>
<sequence>MTNRIQDLQKLIKLTGERAKLDAKANGTYIVYQLGKGQIVKEYVNGVIEPLENSEAQHE</sequence>